<evidence type="ECO:0000313" key="9">
    <source>
        <dbReference type="Proteomes" id="UP000242175"/>
    </source>
</evidence>
<keyword evidence="2" id="KW-1003">Cell membrane</keyword>
<feature type="domain" description="Major facilitator superfamily (MFS) profile" evidence="7">
    <location>
        <begin position="23"/>
        <end position="428"/>
    </location>
</feature>
<feature type="transmembrane region" description="Helical" evidence="6">
    <location>
        <begin position="344"/>
        <end position="366"/>
    </location>
</feature>
<gene>
    <name evidence="8" type="ORF">CF386_06435</name>
</gene>
<dbReference type="InterPro" id="IPR036259">
    <property type="entry name" value="MFS_trans_sf"/>
</dbReference>
<organism evidence="8 9">
    <name type="scientific">Paraphotobacterium marinum</name>
    <dbReference type="NCBI Taxonomy" id="1755811"/>
    <lineage>
        <taxon>Bacteria</taxon>
        <taxon>Pseudomonadati</taxon>
        <taxon>Pseudomonadota</taxon>
        <taxon>Gammaproteobacteria</taxon>
        <taxon>Vibrionales</taxon>
        <taxon>Vibrionaceae</taxon>
        <taxon>Paraphotobacterium</taxon>
    </lineage>
</organism>
<dbReference type="Proteomes" id="UP000242175">
    <property type="component" value="Chromosome large"/>
</dbReference>
<evidence type="ECO:0000256" key="5">
    <source>
        <dbReference type="ARBA" id="ARBA00023136"/>
    </source>
</evidence>
<dbReference type="KEGG" id="pmai:CF386_06435"/>
<dbReference type="PANTHER" id="PTHR43702">
    <property type="entry name" value="L-FUCOSE-PROTON SYMPORTER"/>
    <property type="match status" value="1"/>
</dbReference>
<accession>A0A220VFE8</accession>
<dbReference type="EMBL" id="CP022355">
    <property type="protein sequence ID" value="ASK78663.1"/>
    <property type="molecule type" value="Genomic_DNA"/>
</dbReference>
<keyword evidence="3 6" id="KW-0812">Transmembrane</keyword>
<evidence type="ECO:0000313" key="8">
    <source>
        <dbReference type="EMBL" id="ASK78663.1"/>
    </source>
</evidence>
<reference evidence="8 9" key="1">
    <citation type="journal article" date="2016" name="Int. J. Syst. Evol. Microbiol.">
        <title>Paraphotobacterium marinum gen. nov., sp. nov., a member of the family Vibrionaceae, isolated from surface seawater.</title>
        <authorList>
            <person name="Huang Z."/>
            <person name="Dong C."/>
            <person name="Shao Z."/>
        </authorList>
    </citation>
    <scope>NUCLEOTIDE SEQUENCE [LARGE SCALE GENOMIC DNA]</scope>
    <source>
        <strain evidence="8 9">NSCS20N07D</strain>
    </source>
</reference>
<feature type="transmembrane region" description="Helical" evidence="6">
    <location>
        <begin position="404"/>
        <end position="423"/>
    </location>
</feature>
<dbReference type="InterPro" id="IPR050375">
    <property type="entry name" value="MFS_TsgA-like"/>
</dbReference>
<evidence type="ECO:0000256" key="2">
    <source>
        <dbReference type="ARBA" id="ARBA00022475"/>
    </source>
</evidence>
<dbReference type="Gene3D" id="1.20.1250.20">
    <property type="entry name" value="MFS general substrate transporter like domains"/>
    <property type="match status" value="2"/>
</dbReference>
<dbReference type="OrthoDB" id="9795150at2"/>
<sequence length="428" mass="46493">MKTQTMTSQTHSGTNTNSNTKLAFYVLCSAFFIWAIPNNLQTIMMPQLQLGFMMNNFTTSLLDTNFYIGYFFAPIIAGLIANKLGYKSTIIIGFLIMALGSLLCFSALDTYTLSLFLGGLTTTALGCGFLETACNPLATVLGPKEQASYRINFAQIFNQVGNLTTASVGAMIIIGGSHYKTAEEIAKLPKDSATHYHHMLVASGIPVYIFMAALLVCLSILFALIKFPHTKALDESSDGYFSTFKRVMKFSHFRWSLLAMFLMNGTQACMMGFFLRYAIVELNTDPGHVSFLASVLAIAAISGRVVGTYILKNTNKDGNVLGMFNALGVIACLAAVVLPGWFGIWSIPVAFFFLAPSYPTIFALGIKGLGKDTKIASSFMVMMIVGAGIIPVILGFLADKVPSFSLVWIIPALCMAMISYFGFKKSSL</sequence>
<feature type="transmembrane region" description="Helical" evidence="6">
    <location>
        <begin position="378"/>
        <end position="398"/>
    </location>
</feature>
<evidence type="ECO:0000256" key="1">
    <source>
        <dbReference type="ARBA" id="ARBA00004429"/>
    </source>
</evidence>
<dbReference type="Pfam" id="PF07690">
    <property type="entry name" value="MFS_1"/>
    <property type="match status" value="1"/>
</dbReference>
<dbReference type="InterPro" id="IPR020846">
    <property type="entry name" value="MFS_dom"/>
</dbReference>
<feature type="transmembrane region" description="Helical" evidence="6">
    <location>
        <begin position="64"/>
        <end position="82"/>
    </location>
</feature>
<feature type="transmembrane region" description="Helical" evidence="6">
    <location>
        <begin position="205"/>
        <end position="225"/>
    </location>
</feature>
<evidence type="ECO:0000256" key="4">
    <source>
        <dbReference type="ARBA" id="ARBA00022989"/>
    </source>
</evidence>
<feature type="transmembrane region" description="Helical" evidence="6">
    <location>
        <begin position="291"/>
        <end position="311"/>
    </location>
</feature>
<feature type="transmembrane region" description="Helical" evidence="6">
    <location>
        <begin position="255"/>
        <end position="279"/>
    </location>
</feature>
<dbReference type="InterPro" id="IPR011701">
    <property type="entry name" value="MFS"/>
</dbReference>
<dbReference type="RefSeq" id="WP_089073571.1">
    <property type="nucleotide sequence ID" value="NZ_CBCSAM010000001.1"/>
</dbReference>
<evidence type="ECO:0000259" key="7">
    <source>
        <dbReference type="PROSITE" id="PS50850"/>
    </source>
</evidence>
<dbReference type="SUPFAM" id="SSF103473">
    <property type="entry name" value="MFS general substrate transporter"/>
    <property type="match status" value="1"/>
</dbReference>
<dbReference type="AlphaFoldDB" id="A0A220VFE8"/>
<proteinExistence type="predicted"/>
<feature type="transmembrane region" description="Helical" evidence="6">
    <location>
        <begin position="89"/>
        <end position="108"/>
    </location>
</feature>
<protein>
    <submittedName>
        <fullName evidence="8">MFS transporter</fullName>
    </submittedName>
</protein>
<dbReference type="PROSITE" id="PS50850">
    <property type="entry name" value="MFS"/>
    <property type="match status" value="1"/>
</dbReference>
<comment type="subcellular location">
    <subcellularLocation>
        <location evidence="1">Cell inner membrane</location>
        <topology evidence="1">Multi-pass membrane protein</topology>
    </subcellularLocation>
</comment>
<evidence type="ECO:0000256" key="3">
    <source>
        <dbReference type="ARBA" id="ARBA00022692"/>
    </source>
</evidence>
<dbReference type="GO" id="GO:0022857">
    <property type="term" value="F:transmembrane transporter activity"/>
    <property type="evidence" value="ECO:0007669"/>
    <property type="project" value="InterPro"/>
</dbReference>
<keyword evidence="5 6" id="KW-0472">Membrane</keyword>
<feature type="transmembrane region" description="Helical" evidence="6">
    <location>
        <begin position="22"/>
        <end position="44"/>
    </location>
</feature>
<keyword evidence="9" id="KW-1185">Reference proteome</keyword>
<keyword evidence="4 6" id="KW-1133">Transmembrane helix</keyword>
<evidence type="ECO:0000256" key="6">
    <source>
        <dbReference type="SAM" id="Phobius"/>
    </source>
</evidence>
<dbReference type="PANTHER" id="PTHR43702:SF3">
    <property type="entry name" value="PROTEIN TSGA"/>
    <property type="match status" value="1"/>
</dbReference>
<feature type="transmembrane region" description="Helical" evidence="6">
    <location>
        <begin position="318"/>
        <end position="338"/>
    </location>
</feature>
<dbReference type="GO" id="GO:0005886">
    <property type="term" value="C:plasma membrane"/>
    <property type="evidence" value="ECO:0007669"/>
    <property type="project" value="UniProtKB-SubCell"/>
</dbReference>
<name>A0A220VFE8_9GAMM</name>